<keyword evidence="4" id="KW-1185">Reference proteome</keyword>
<organism evidence="3 4">
    <name type="scientific">Polynucleobacter aenigmaticus</name>
    <dbReference type="NCBI Taxonomy" id="1743164"/>
    <lineage>
        <taxon>Bacteria</taxon>
        <taxon>Pseudomonadati</taxon>
        <taxon>Pseudomonadota</taxon>
        <taxon>Betaproteobacteria</taxon>
        <taxon>Burkholderiales</taxon>
        <taxon>Burkholderiaceae</taxon>
        <taxon>Polynucleobacter</taxon>
    </lineage>
</organism>
<dbReference type="Pfam" id="PF13350">
    <property type="entry name" value="Y_phosphatase3"/>
    <property type="match status" value="1"/>
</dbReference>
<dbReference type="PANTHER" id="PTHR31126:SF1">
    <property type="entry name" value="TYROSINE SPECIFIC PROTEIN PHOSPHATASES DOMAIN-CONTAINING PROTEIN"/>
    <property type="match status" value="1"/>
</dbReference>
<proteinExistence type="inferred from homology"/>
<dbReference type="EMBL" id="NGUO01000004">
    <property type="protein sequence ID" value="OWS72113.1"/>
    <property type="molecule type" value="Genomic_DNA"/>
</dbReference>
<keyword evidence="2" id="KW-1133">Transmembrane helix</keyword>
<feature type="transmembrane region" description="Helical" evidence="2">
    <location>
        <begin position="24"/>
        <end position="41"/>
    </location>
</feature>
<dbReference type="SUPFAM" id="SSF52799">
    <property type="entry name" value="(Phosphotyrosine protein) phosphatases II"/>
    <property type="match status" value="1"/>
</dbReference>
<dbReference type="InterPro" id="IPR029021">
    <property type="entry name" value="Prot-tyrosine_phosphatase-like"/>
</dbReference>
<evidence type="ECO:0000313" key="4">
    <source>
        <dbReference type="Proteomes" id="UP000198104"/>
    </source>
</evidence>
<keyword evidence="2" id="KW-0812">Transmembrane</keyword>
<name>A0A254PZY1_9BURK</name>
<evidence type="ECO:0008006" key="5">
    <source>
        <dbReference type="Google" id="ProtNLM"/>
    </source>
</evidence>
<evidence type="ECO:0000313" key="3">
    <source>
        <dbReference type="EMBL" id="OWS72113.1"/>
    </source>
</evidence>
<comment type="caution">
    <text evidence="3">The sequence shown here is derived from an EMBL/GenBank/DDBJ whole genome shotgun (WGS) entry which is preliminary data.</text>
</comment>
<dbReference type="Proteomes" id="UP000198104">
    <property type="component" value="Unassembled WGS sequence"/>
</dbReference>
<gene>
    <name evidence="3" type="ORF">CBI30_02655</name>
</gene>
<dbReference type="GO" id="GO:0004721">
    <property type="term" value="F:phosphoprotein phosphatase activity"/>
    <property type="evidence" value="ECO:0007669"/>
    <property type="project" value="InterPro"/>
</dbReference>
<reference evidence="3 4" key="1">
    <citation type="submission" date="2017-05" db="EMBL/GenBank/DDBJ databases">
        <title>Polynucleobacter sp. MWH-K35W1 isolated from the permanently anoxic monimolimnion of a meromictic lake.</title>
        <authorList>
            <person name="Hahn M.W."/>
        </authorList>
    </citation>
    <scope>NUCLEOTIDE SEQUENCE [LARGE SCALE GENOMIC DNA]</scope>
    <source>
        <strain evidence="3 4">MWH-K35W1</strain>
    </source>
</reference>
<dbReference type="InterPro" id="IPR026893">
    <property type="entry name" value="Tyr/Ser_Pase_IphP-type"/>
</dbReference>
<comment type="similarity">
    <text evidence="1">Belongs to the protein-tyrosine phosphatase family.</text>
</comment>
<protein>
    <recommendedName>
        <fullName evidence="5">Protein-tyrosine-phosphatase</fullName>
    </recommendedName>
</protein>
<keyword evidence="2" id="KW-0472">Membrane</keyword>
<evidence type="ECO:0000256" key="2">
    <source>
        <dbReference type="SAM" id="Phobius"/>
    </source>
</evidence>
<dbReference type="OrthoDB" id="1188001at2"/>
<accession>A0A254PZY1</accession>
<dbReference type="RefSeq" id="WP_088526787.1">
    <property type="nucleotide sequence ID" value="NZ_NGUO01000004.1"/>
</dbReference>
<sequence>MRDFTISAFKFSVFEGRGVSRRTFAKYLFVIAIYCVGPFALAQAPSAVLAPGESLGIFLNISPVPNLRDLGGYVTKNGDVVVRGMAYRSNEFYAMDAEDLIKLQALKLKTDYDLRTSAEIVAQPDNIPPEITYVRLNVMAGEDLITPPDQINILFQNPKLATQKWGGAKGVEASFVALYRDFVLLPSAQKSYRILFLSLSDVANLPGVFHCTNGKDRTGWGAAALLTFLGVPKDQVFSDYLRSNDYLLPMHQKEIDAFIAGGGDPGIPAALFGVKQQYLEASFDEMYKRYGTIERYFLEGLKINATEQKHLREMYLMHGRGVLGAD</sequence>
<evidence type="ECO:0000256" key="1">
    <source>
        <dbReference type="ARBA" id="ARBA00009580"/>
    </source>
</evidence>
<dbReference type="Gene3D" id="3.90.190.10">
    <property type="entry name" value="Protein tyrosine phosphatase superfamily"/>
    <property type="match status" value="1"/>
</dbReference>
<dbReference type="AlphaFoldDB" id="A0A254PZY1"/>
<dbReference type="PANTHER" id="PTHR31126">
    <property type="entry name" value="TYROSINE-PROTEIN PHOSPHATASE"/>
    <property type="match status" value="1"/>
</dbReference>